<dbReference type="OrthoDB" id="26530at10239"/>
<sequence>MRNIMNINLLIRNEVKNNTSRYATAYDIMDDMLEKFPQARASAAKNDGTMKNSTLRREIARALDNSSNWKAIGKTETGRKLYERLPNGNSLENFV</sequence>
<dbReference type="KEGG" id="vg:2545880"/>
<keyword evidence="2" id="KW-1185">Reference proteome</keyword>
<evidence type="ECO:0000313" key="1">
    <source>
        <dbReference type="EMBL" id="AAQ64232.1"/>
    </source>
</evidence>
<dbReference type="Proteomes" id="UP000001785">
    <property type="component" value="Segment"/>
</dbReference>
<name>Q6WHZ1_BPKVM</name>
<organismHost>
    <name type="scientific">Vibrio parahaemolyticus</name>
    <dbReference type="NCBI Taxonomy" id="670"/>
</organismHost>
<proteinExistence type="predicted"/>
<organism evidence="1 2">
    <name type="scientific">Vibrio phage KVP40 (isolate Vibrio parahaemolyticus/Japan/Matsuzaki/1991)</name>
    <name type="common">KVP40</name>
    <name type="synonym">Bacteriophage KVP40</name>
    <dbReference type="NCBI Taxonomy" id="75320"/>
    <lineage>
        <taxon>Viruses</taxon>
        <taxon>Duplodnaviria</taxon>
        <taxon>Heunggongvirae</taxon>
        <taxon>Uroviricota</taxon>
        <taxon>Caudoviricetes</taxon>
        <taxon>Pantevenvirales</taxon>
        <taxon>Straboviridae</taxon>
        <taxon>Schizotequatrovirus</taxon>
        <taxon>Schizotequatrovirus KVP40</taxon>
    </lineage>
</organism>
<evidence type="ECO:0000313" key="2">
    <source>
        <dbReference type="Proteomes" id="UP000001785"/>
    </source>
</evidence>
<protein>
    <submittedName>
        <fullName evidence="1">Uncharacterized protein</fullName>
    </submittedName>
</protein>
<reference evidence="1 2" key="1">
    <citation type="journal article" date="2003" name="J. Bacteriol.">
        <title>Complete genome sequence of the broad-host-range vibriophage KVP40: comparative genomics of a T4-related bacteriophage.</title>
        <authorList>
            <person name="Miller E."/>
            <person name="Heidelberg J."/>
            <person name="Eisen J."/>
            <person name="Nelson W."/>
            <person name="Durkin A."/>
            <person name="Ciecko A."/>
            <person name="Feldblyum T."/>
            <person name="White O."/>
            <person name="Paulsen I."/>
            <person name="Nierman W."/>
            <person name="Lee J."/>
            <person name="Szczypinski B."/>
            <person name="Fraser C."/>
        </authorList>
    </citation>
    <scope>NUCLEOTIDE SEQUENCE</scope>
    <source>
        <strain evidence="2">Isolate Vibrio parahaemolyticus/Japan/Matsuzaki /1991</strain>
    </source>
</reference>
<dbReference type="GeneID" id="2545880"/>
<dbReference type="RefSeq" id="NP_899409.1">
    <property type="nucleotide sequence ID" value="NC_005083.2"/>
</dbReference>
<accession>Q6WHZ1</accession>
<dbReference type="EMBL" id="AY283928">
    <property type="protein sequence ID" value="AAQ64232.1"/>
    <property type="molecule type" value="Genomic_DNA"/>
</dbReference>
<gene>
    <name evidence="1" type="ORF">KVP40.0163</name>
</gene>